<dbReference type="GeneID" id="20231148"/>
<evidence type="ECO:0008006" key="11">
    <source>
        <dbReference type="Google" id="ProtNLM"/>
    </source>
</evidence>
<dbReference type="Pfam" id="PF13901">
    <property type="entry name" value="RH_dom"/>
    <property type="match status" value="1"/>
</dbReference>
<keyword evidence="2" id="KW-0677">Repeat</keyword>
<evidence type="ECO:0000256" key="5">
    <source>
        <dbReference type="ARBA" id="ARBA00029450"/>
    </source>
</evidence>
<keyword evidence="10" id="KW-1185">Reference proteome</keyword>
<keyword evidence="1" id="KW-0479">Metal-binding</keyword>
<dbReference type="InterPro" id="IPR002219">
    <property type="entry name" value="PKC_DAG/PE"/>
</dbReference>
<dbReference type="InterPro" id="IPR046349">
    <property type="entry name" value="C1-like_sf"/>
</dbReference>
<dbReference type="Proteomes" id="UP000030746">
    <property type="component" value="Unassembled WGS sequence"/>
</dbReference>
<dbReference type="InterPro" id="IPR047983">
    <property type="entry name" value="DEF8_C1"/>
</dbReference>
<accession>V4AU40</accession>
<name>V4AU40_LOTGI</name>
<evidence type="ECO:0000313" key="9">
    <source>
        <dbReference type="EMBL" id="ESO97291.1"/>
    </source>
</evidence>
<dbReference type="Pfam" id="PF00130">
    <property type="entry name" value="C1_1"/>
    <property type="match status" value="1"/>
</dbReference>
<dbReference type="InterPro" id="IPR025258">
    <property type="entry name" value="RH_dom"/>
</dbReference>
<dbReference type="SMART" id="SM01175">
    <property type="entry name" value="DUF4206"/>
    <property type="match status" value="1"/>
</dbReference>
<evidence type="ECO:0000256" key="3">
    <source>
        <dbReference type="ARBA" id="ARBA00022771"/>
    </source>
</evidence>
<dbReference type="PROSITE" id="PS00479">
    <property type="entry name" value="ZF_DAG_PE_1"/>
    <property type="match status" value="1"/>
</dbReference>
<protein>
    <recommendedName>
        <fullName evidence="11">Phorbol-ester/DAG-type domain-containing protein</fullName>
    </recommendedName>
</protein>
<dbReference type="InterPro" id="IPR001841">
    <property type="entry name" value="Znf_RING"/>
</dbReference>
<dbReference type="PANTHER" id="PTHR12326:SF3">
    <property type="entry name" value="DIFFERENTIALLY EXPRESSED IN FDCP 8 HOMOLOG"/>
    <property type="match status" value="1"/>
</dbReference>
<dbReference type="CTD" id="20231148"/>
<evidence type="ECO:0000259" key="8">
    <source>
        <dbReference type="PROSITE" id="PS50089"/>
    </source>
</evidence>
<dbReference type="OrthoDB" id="1918044at2759"/>
<comment type="similarity">
    <text evidence="5">Belongs to the DEF8 family.</text>
</comment>
<dbReference type="InterPro" id="IPR051366">
    <property type="entry name" value="DEF8"/>
</dbReference>
<evidence type="ECO:0000256" key="4">
    <source>
        <dbReference type="ARBA" id="ARBA00022833"/>
    </source>
</evidence>
<dbReference type="CDD" id="cd20819">
    <property type="entry name" value="C1_DEF8"/>
    <property type="match status" value="1"/>
</dbReference>
<dbReference type="RefSeq" id="XP_009051896.1">
    <property type="nucleotide sequence ID" value="XM_009053648.1"/>
</dbReference>
<dbReference type="STRING" id="225164.V4AU40"/>
<dbReference type="SUPFAM" id="SSF57889">
    <property type="entry name" value="Cysteine-rich domain"/>
    <property type="match status" value="1"/>
</dbReference>
<feature type="domain" description="Phorbol-ester/DAG-type" evidence="7">
    <location>
        <begin position="78"/>
        <end position="129"/>
    </location>
</feature>
<dbReference type="Gene3D" id="3.30.60.20">
    <property type="match status" value="1"/>
</dbReference>
<dbReference type="OMA" id="NMICPKC"/>
<dbReference type="KEGG" id="lgi:LOTGIDRAFT_114879"/>
<sequence length="383" mass="44928">DLGLAEDHFSHPEGYFGLSNKEELELAIDTCKDLIKDAKPNSDKHKNLVKKLIQLRLKIQEIKEGPEELEPDIKAVTGHKFKIKQSRSSKHYCEKCNAVIWGVIQEWYRCIDCGYCCHSKCLNQITRTCAKVKVEENPTYILTICPQKSLASQNYRCFECRKNISFMSGSNVPRLCDYTGQYYCEYCHWNDNMVIPARVLHNWDFETRKVSRSSKQCLRLMYLKPVIRIQDINPMLFNFVDELNEIKASKFKLREELLIMKKYILLCQQAMKVKLLRRLDNRQHFVESSDVYTMKDLMEVQTDVLLSEIAQVHSTWAQHIKTDCERCQGRGYVCELCHEDEVLFPFDSIAVVCSQCSAVLHRHCFARDNGQCPRCRRRDKRKE</sequence>
<feature type="non-terminal residue" evidence="9">
    <location>
        <position position="1"/>
    </location>
</feature>
<dbReference type="PROSITE" id="PS50089">
    <property type="entry name" value="ZF_RING_2"/>
    <property type="match status" value="1"/>
</dbReference>
<feature type="domain" description="RING-type" evidence="8">
    <location>
        <begin position="334"/>
        <end position="376"/>
    </location>
</feature>
<evidence type="ECO:0000256" key="2">
    <source>
        <dbReference type="ARBA" id="ARBA00022737"/>
    </source>
</evidence>
<dbReference type="SMART" id="SM00109">
    <property type="entry name" value="C1"/>
    <property type="match status" value="1"/>
</dbReference>
<keyword evidence="4" id="KW-0862">Zinc</keyword>
<evidence type="ECO:0000259" key="7">
    <source>
        <dbReference type="PROSITE" id="PS50081"/>
    </source>
</evidence>
<proteinExistence type="inferred from homology"/>
<organism evidence="9 10">
    <name type="scientific">Lottia gigantea</name>
    <name type="common">Giant owl limpet</name>
    <dbReference type="NCBI Taxonomy" id="225164"/>
    <lineage>
        <taxon>Eukaryota</taxon>
        <taxon>Metazoa</taxon>
        <taxon>Spiralia</taxon>
        <taxon>Lophotrochozoa</taxon>
        <taxon>Mollusca</taxon>
        <taxon>Gastropoda</taxon>
        <taxon>Patellogastropoda</taxon>
        <taxon>Lottioidea</taxon>
        <taxon>Lottiidae</taxon>
        <taxon>Lottia</taxon>
    </lineage>
</organism>
<gene>
    <name evidence="9" type="ORF">LOTGIDRAFT_114879</name>
</gene>
<reference evidence="9 10" key="1">
    <citation type="journal article" date="2013" name="Nature">
        <title>Insights into bilaterian evolution from three spiralian genomes.</title>
        <authorList>
            <person name="Simakov O."/>
            <person name="Marletaz F."/>
            <person name="Cho S.J."/>
            <person name="Edsinger-Gonzales E."/>
            <person name="Havlak P."/>
            <person name="Hellsten U."/>
            <person name="Kuo D.H."/>
            <person name="Larsson T."/>
            <person name="Lv J."/>
            <person name="Arendt D."/>
            <person name="Savage R."/>
            <person name="Osoegawa K."/>
            <person name="de Jong P."/>
            <person name="Grimwood J."/>
            <person name="Chapman J.A."/>
            <person name="Shapiro H."/>
            <person name="Aerts A."/>
            <person name="Otillar R.P."/>
            <person name="Terry A.Y."/>
            <person name="Boore J.L."/>
            <person name="Grigoriev I.V."/>
            <person name="Lindberg D.R."/>
            <person name="Seaver E.C."/>
            <person name="Weisblat D.A."/>
            <person name="Putnam N.H."/>
            <person name="Rokhsar D.S."/>
        </authorList>
    </citation>
    <scope>NUCLEOTIDE SEQUENCE [LARGE SCALE GENOMIC DNA]</scope>
</reference>
<dbReference type="HOGENOM" id="CLU_034500_4_0_1"/>
<dbReference type="PROSITE" id="PS50081">
    <property type="entry name" value="ZF_DAG_PE_2"/>
    <property type="match status" value="1"/>
</dbReference>
<dbReference type="AlphaFoldDB" id="V4AU40"/>
<evidence type="ECO:0000256" key="1">
    <source>
        <dbReference type="ARBA" id="ARBA00022723"/>
    </source>
</evidence>
<evidence type="ECO:0000313" key="10">
    <source>
        <dbReference type="Proteomes" id="UP000030746"/>
    </source>
</evidence>
<dbReference type="EMBL" id="KB201305">
    <property type="protein sequence ID" value="ESO97291.1"/>
    <property type="molecule type" value="Genomic_DNA"/>
</dbReference>
<dbReference type="GO" id="GO:0008270">
    <property type="term" value="F:zinc ion binding"/>
    <property type="evidence" value="ECO:0007669"/>
    <property type="project" value="UniProtKB-KW"/>
</dbReference>
<evidence type="ECO:0000256" key="6">
    <source>
        <dbReference type="PROSITE-ProRule" id="PRU00175"/>
    </source>
</evidence>
<dbReference type="PANTHER" id="PTHR12326">
    <property type="entry name" value="PLECKSTRIN HOMOLOGY DOMAIN CONTAINING PROTEIN"/>
    <property type="match status" value="1"/>
</dbReference>
<keyword evidence="3 6" id="KW-0863">Zinc-finger</keyword>